<comment type="caution">
    <text evidence="2">The sequence shown here is derived from an EMBL/GenBank/DDBJ whole genome shotgun (WGS) entry which is preliminary data.</text>
</comment>
<organism evidence="2 3">
    <name type="scientific">Diaporthe vaccinii</name>
    <dbReference type="NCBI Taxonomy" id="105482"/>
    <lineage>
        <taxon>Eukaryota</taxon>
        <taxon>Fungi</taxon>
        <taxon>Dikarya</taxon>
        <taxon>Ascomycota</taxon>
        <taxon>Pezizomycotina</taxon>
        <taxon>Sordariomycetes</taxon>
        <taxon>Sordariomycetidae</taxon>
        <taxon>Diaporthales</taxon>
        <taxon>Diaporthaceae</taxon>
        <taxon>Diaporthe</taxon>
        <taxon>Diaporthe eres species complex</taxon>
    </lineage>
</organism>
<keyword evidence="1" id="KW-0732">Signal</keyword>
<feature type="chain" id="PRO_5047484299" description="Six-hairpin glycosidase-like protein" evidence="1">
    <location>
        <begin position="19"/>
        <end position="707"/>
    </location>
</feature>
<evidence type="ECO:0000313" key="2">
    <source>
        <dbReference type="EMBL" id="KAL2290059.1"/>
    </source>
</evidence>
<feature type="signal peptide" evidence="1">
    <location>
        <begin position="1"/>
        <end position="18"/>
    </location>
</feature>
<reference evidence="2 3" key="1">
    <citation type="submission" date="2024-03" db="EMBL/GenBank/DDBJ databases">
        <title>A high-quality draft genome sequence of Diaporthe vaccinii, a causative agent of upright dieback and viscid rot disease in cranberry plants.</title>
        <authorList>
            <person name="Sarrasin M."/>
            <person name="Lang B.F."/>
            <person name="Burger G."/>
        </authorList>
    </citation>
    <scope>NUCLEOTIDE SEQUENCE [LARGE SCALE GENOMIC DNA]</scope>
    <source>
        <strain evidence="2 3">IS7</strain>
    </source>
</reference>
<dbReference type="SUPFAM" id="SSF48208">
    <property type="entry name" value="Six-hairpin glycosidases"/>
    <property type="match status" value="1"/>
</dbReference>
<accession>A0ABR4F5T1</accession>
<sequence length="707" mass="78687">MHSLELLVICTHLALAEAALPIQRQQVVEAFNVRRNASSATTPLQVGNGNFAFGVDVTGLQTFKPFATMSTWGWHNFSLPKTPNQTSIDDYTGLNWWTPPLNFSDDGQLINYAQPNPAENDISTWLIQNPQRLNLGNIGLWFGGTNVTEDDLEDKSQILDLWTGTILSNFTYNGSKVAIEVRAAPDTDTVGISIESDLLSTGSLGLFFDFPYSDLNKFDAPFVGVWNATSNHSTSLEAAGSQATIKHTLDDNSYYLTAQWSGNGEMAEPEDGSHRYLLTVSGSGKLDLTANFSPDGAASQESLEELANESRAWWESYWSSGAFIDLTSVDSANATELQRRIILSQYLLAVNSASSFPPQESGLVNNGWYGKFHLEMIFWHLVHFARWNHFDLMWRSVPNMYDEFLPSSFGRAAGQDYKGARWGKMTDPSGRSAPGEINSLLIWQQPHPMYFAEVEYRSFPNDTTLERWDEVLTASADFMASFPWFDNSTGVYNLGPPMYPVSENTNPNATINPTFELAYWRFGLDIAIKWKERQGQSVPEDWVTVRDKLAPLPVVDDTYPVYEGIPNMWSDNATTNDHPAMAGIYGWLPPPMSGPSLNLTIVQNTADKILELWDLEESYGWDFSMLAMNSLRLGDVNQAVSYLLHPVFQFDDAGYPVGGSRVPTPYFPNAASLLLATSMMGGGWDEEPGPHFPEDWDVAVEGFTPGL</sequence>
<proteinExistence type="predicted"/>
<dbReference type="InterPro" id="IPR008928">
    <property type="entry name" value="6-hairpin_glycosidase_sf"/>
</dbReference>
<evidence type="ECO:0000256" key="1">
    <source>
        <dbReference type="SAM" id="SignalP"/>
    </source>
</evidence>
<dbReference type="EMBL" id="JBAWTH010000010">
    <property type="protein sequence ID" value="KAL2290059.1"/>
    <property type="molecule type" value="Genomic_DNA"/>
</dbReference>
<name>A0ABR4F5T1_9PEZI</name>
<dbReference type="InterPro" id="IPR012341">
    <property type="entry name" value="6hp_glycosidase-like_sf"/>
</dbReference>
<dbReference type="Gene3D" id="1.50.10.10">
    <property type="match status" value="1"/>
</dbReference>
<protein>
    <recommendedName>
        <fullName evidence="4">Six-hairpin glycosidase-like protein</fullName>
    </recommendedName>
</protein>
<evidence type="ECO:0000313" key="3">
    <source>
        <dbReference type="Proteomes" id="UP001600888"/>
    </source>
</evidence>
<keyword evidence="3" id="KW-1185">Reference proteome</keyword>
<dbReference type="Proteomes" id="UP001600888">
    <property type="component" value="Unassembled WGS sequence"/>
</dbReference>
<evidence type="ECO:0008006" key="4">
    <source>
        <dbReference type="Google" id="ProtNLM"/>
    </source>
</evidence>
<gene>
    <name evidence="2" type="ORF">FJTKL_00582</name>
</gene>